<keyword evidence="5" id="KW-0598">Phosphotransferase system</keyword>
<keyword evidence="4 9" id="KW-0808">Transferase</keyword>
<keyword evidence="1" id="KW-0813">Transport</keyword>
<dbReference type="InterPro" id="IPR003501">
    <property type="entry name" value="PTS_EIIB_2/3"/>
</dbReference>
<dbReference type="SUPFAM" id="SSF52794">
    <property type="entry name" value="PTS system IIB component-like"/>
    <property type="match status" value="1"/>
</dbReference>
<dbReference type="PANTHER" id="PTHR34581">
    <property type="entry name" value="PTS SYSTEM N,N'-DIACETYLCHITOBIOSE-SPECIFIC EIIB COMPONENT"/>
    <property type="match status" value="1"/>
</dbReference>
<accession>A0ABU9HAT4</accession>
<dbReference type="Pfam" id="PF02302">
    <property type="entry name" value="PTS_IIB"/>
    <property type="match status" value="1"/>
</dbReference>
<evidence type="ECO:0000256" key="2">
    <source>
        <dbReference type="ARBA" id="ARBA00022553"/>
    </source>
</evidence>
<evidence type="ECO:0000256" key="7">
    <source>
        <dbReference type="PROSITE-ProRule" id="PRU00423"/>
    </source>
</evidence>
<gene>
    <name evidence="9" type="ORF">V6255_07500</name>
</gene>
<protein>
    <submittedName>
        <fullName evidence="9">PTS sugar transporter subunit IIB</fullName>
        <ecNumber evidence="9">2.7.1.-</ecNumber>
    </submittedName>
</protein>
<evidence type="ECO:0000313" key="9">
    <source>
        <dbReference type="EMBL" id="MEL0658984.1"/>
    </source>
</evidence>
<evidence type="ECO:0000256" key="5">
    <source>
        <dbReference type="ARBA" id="ARBA00022683"/>
    </source>
</evidence>
<keyword evidence="6" id="KW-0418">Kinase</keyword>
<evidence type="ECO:0000313" key="10">
    <source>
        <dbReference type="Proteomes" id="UP001366060"/>
    </source>
</evidence>
<evidence type="ECO:0000256" key="3">
    <source>
        <dbReference type="ARBA" id="ARBA00022597"/>
    </source>
</evidence>
<feature type="domain" description="PTS EIIB type-3" evidence="8">
    <location>
        <begin position="1"/>
        <end position="101"/>
    </location>
</feature>
<reference evidence="9 10" key="1">
    <citation type="submission" date="2024-02" db="EMBL/GenBank/DDBJ databases">
        <title>Bacteria isolated from the canopy kelp, Nereocystis luetkeana.</title>
        <authorList>
            <person name="Pfister C.A."/>
            <person name="Younker I.T."/>
            <person name="Light S.H."/>
        </authorList>
    </citation>
    <scope>NUCLEOTIDE SEQUENCE [LARGE SCALE GENOMIC DNA]</scope>
    <source>
        <strain evidence="9 10">TI.2.07</strain>
    </source>
</reference>
<evidence type="ECO:0000259" key="8">
    <source>
        <dbReference type="PROSITE" id="PS51100"/>
    </source>
</evidence>
<sequence>MTKILLCCAAGMSTSMVVKKMRESATNKGIEVQIDAIGLEEFDSHLAEYDCFLLGPQIKYKLNDFKIKADQAGKPIAVINQMDYGMMKGEKILADALAMIN</sequence>
<feature type="modified residue" description="Phosphocysteine; by EIIA" evidence="7">
    <location>
        <position position="8"/>
    </location>
</feature>
<dbReference type="Proteomes" id="UP001366060">
    <property type="component" value="Unassembled WGS sequence"/>
</dbReference>
<dbReference type="EMBL" id="JBAKBA010000013">
    <property type="protein sequence ID" value="MEL0658984.1"/>
    <property type="molecule type" value="Genomic_DNA"/>
</dbReference>
<evidence type="ECO:0000256" key="6">
    <source>
        <dbReference type="ARBA" id="ARBA00022777"/>
    </source>
</evidence>
<evidence type="ECO:0000256" key="4">
    <source>
        <dbReference type="ARBA" id="ARBA00022679"/>
    </source>
</evidence>
<proteinExistence type="predicted"/>
<comment type="caution">
    <text evidence="9">The sequence shown here is derived from an EMBL/GenBank/DDBJ whole genome shotgun (WGS) entry which is preliminary data.</text>
</comment>
<dbReference type="RefSeq" id="WP_137297467.1">
    <property type="nucleotide sequence ID" value="NZ_JBAKBA010000013.1"/>
</dbReference>
<dbReference type="GO" id="GO:0016740">
    <property type="term" value="F:transferase activity"/>
    <property type="evidence" value="ECO:0007669"/>
    <property type="project" value="UniProtKB-KW"/>
</dbReference>
<keyword evidence="3 9" id="KW-0762">Sugar transport</keyword>
<name>A0ABU9HAT4_9GAMM</name>
<keyword evidence="10" id="KW-1185">Reference proteome</keyword>
<evidence type="ECO:0000256" key="1">
    <source>
        <dbReference type="ARBA" id="ARBA00022448"/>
    </source>
</evidence>
<dbReference type="PANTHER" id="PTHR34581:SF2">
    <property type="entry name" value="PTS SYSTEM N,N'-DIACETYLCHITOBIOSE-SPECIFIC EIIB COMPONENT"/>
    <property type="match status" value="1"/>
</dbReference>
<dbReference type="InterPro" id="IPR013012">
    <property type="entry name" value="PTS_EIIB_3"/>
</dbReference>
<organism evidence="9 10">
    <name type="scientific">Psychromonas arctica</name>
    <dbReference type="NCBI Taxonomy" id="168275"/>
    <lineage>
        <taxon>Bacteria</taxon>
        <taxon>Pseudomonadati</taxon>
        <taxon>Pseudomonadota</taxon>
        <taxon>Gammaproteobacteria</taxon>
        <taxon>Alteromonadales</taxon>
        <taxon>Psychromonadaceae</taxon>
        <taxon>Psychromonas</taxon>
    </lineage>
</organism>
<dbReference type="CDD" id="cd05564">
    <property type="entry name" value="PTS_IIB_chitobiose_lichenan"/>
    <property type="match status" value="1"/>
</dbReference>
<dbReference type="PROSITE" id="PS51100">
    <property type="entry name" value="PTS_EIIB_TYPE_3"/>
    <property type="match status" value="1"/>
</dbReference>
<keyword evidence="2" id="KW-0597">Phosphoprotein</keyword>
<dbReference type="InterPro" id="IPR051819">
    <property type="entry name" value="PTS_sugar-specific_EIIB"/>
</dbReference>
<dbReference type="Gene3D" id="3.40.50.2300">
    <property type="match status" value="1"/>
</dbReference>
<dbReference type="InterPro" id="IPR036095">
    <property type="entry name" value="PTS_EIIB-like_sf"/>
</dbReference>
<dbReference type="EC" id="2.7.1.-" evidence="9"/>